<evidence type="ECO:0000313" key="1">
    <source>
        <dbReference type="EMBL" id="RXH83995.1"/>
    </source>
</evidence>
<dbReference type="Proteomes" id="UP000290289">
    <property type="component" value="Chromosome 11"/>
</dbReference>
<proteinExistence type="predicted"/>
<sequence length="121" mass="13535">MTIIQEEYEGRLAVAAEYGMGGELSTNGDVYSFGILLLEMFTRKRPTDNIFDAPLLQGGTNENPNQCSARIPKVEYSDLLYLQVSYANFSKATDRVSLANLTSIGRFEFAYKGVLYTDNRV</sequence>
<dbReference type="GO" id="GO:0016020">
    <property type="term" value="C:membrane"/>
    <property type="evidence" value="ECO:0007669"/>
    <property type="project" value="TreeGrafter"/>
</dbReference>
<dbReference type="InterPro" id="IPR011009">
    <property type="entry name" value="Kinase-like_dom_sf"/>
</dbReference>
<dbReference type="InterPro" id="IPR051564">
    <property type="entry name" value="LRR_receptor-like_kinase"/>
</dbReference>
<evidence type="ECO:0000313" key="2">
    <source>
        <dbReference type="Proteomes" id="UP000290289"/>
    </source>
</evidence>
<reference evidence="1 2" key="1">
    <citation type="submission" date="2018-10" db="EMBL/GenBank/DDBJ databases">
        <title>A high-quality apple genome assembly.</title>
        <authorList>
            <person name="Hu J."/>
        </authorList>
    </citation>
    <scope>NUCLEOTIDE SEQUENCE [LARGE SCALE GENOMIC DNA]</scope>
    <source>
        <strain evidence="2">cv. HFTH1</strain>
        <tissue evidence="1">Young leaf</tissue>
    </source>
</reference>
<dbReference type="Gene3D" id="1.10.510.10">
    <property type="entry name" value="Transferase(Phosphotransferase) domain 1"/>
    <property type="match status" value="1"/>
</dbReference>
<dbReference type="SUPFAM" id="SSF56112">
    <property type="entry name" value="Protein kinase-like (PK-like)"/>
    <property type="match status" value="1"/>
</dbReference>
<name>A0A498IPE6_MALDO</name>
<comment type="caution">
    <text evidence="1">The sequence shown here is derived from an EMBL/GenBank/DDBJ whole genome shotgun (WGS) entry which is preliminary data.</text>
</comment>
<dbReference type="EMBL" id="RDQH01000337">
    <property type="protein sequence ID" value="RXH83995.1"/>
    <property type="molecule type" value="Genomic_DNA"/>
</dbReference>
<dbReference type="PANTHER" id="PTHR48055">
    <property type="entry name" value="LEUCINE-RICH REPEAT RECEPTOR PROTEIN KINASE EMS1"/>
    <property type="match status" value="1"/>
</dbReference>
<organism evidence="1 2">
    <name type="scientific">Malus domestica</name>
    <name type="common">Apple</name>
    <name type="synonym">Pyrus malus</name>
    <dbReference type="NCBI Taxonomy" id="3750"/>
    <lineage>
        <taxon>Eukaryota</taxon>
        <taxon>Viridiplantae</taxon>
        <taxon>Streptophyta</taxon>
        <taxon>Embryophyta</taxon>
        <taxon>Tracheophyta</taxon>
        <taxon>Spermatophyta</taxon>
        <taxon>Magnoliopsida</taxon>
        <taxon>eudicotyledons</taxon>
        <taxon>Gunneridae</taxon>
        <taxon>Pentapetalae</taxon>
        <taxon>rosids</taxon>
        <taxon>fabids</taxon>
        <taxon>Rosales</taxon>
        <taxon>Rosaceae</taxon>
        <taxon>Amygdaloideae</taxon>
        <taxon>Maleae</taxon>
        <taxon>Malus</taxon>
    </lineage>
</organism>
<gene>
    <name evidence="1" type="ORF">DVH24_026894</name>
</gene>
<evidence type="ECO:0008006" key="3">
    <source>
        <dbReference type="Google" id="ProtNLM"/>
    </source>
</evidence>
<dbReference type="PANTHER" id="PTHR48055:SF55">
    <property type="entry name" value="PROTEIN KINASE DOMAIN-CONTAINING PROTEIN"/>
    <property type="match status" value="1"/>
</dbReference>
<accession>A0A498IPE6</accession>
<protein>
    <recommendedName>
        <fullName evidence="3">Serine-threonine/tyrosine-protein kinase catalytic domain-containing protein</fullName>
    </recommendedName>
</protein>
<keyword evidence="2" id="KW-1185">Reference proteome</keyword>
<dbReference type="AlphaFoldDB" id="A0A498IPE6"/>